<sequence>MRIAPHRRRRWNNILIILVLLFIGVLNLPPLLKSYLMSNNSEEQVYPSLFIPNTPLQALYTRSFELTLDQDEWQVTPSIDATPEQLVQRWQALVGTEVDEQTVRALQPNLIGPQTIEVWYQDLEEPQRITYYQAPQFWLFKNWQDKWIAISVEADYLFPSSSR</sequence>
<organism evidence="1 2">
    <name type="scientific">Vibrio metschnikovii</name>
    <dbReference type="NCBI Taxonomy" id="28172"/>
    <lineage>
        <taxon>Bacteria</taxon>
        <taxon>Pseudomonadati</taxon>
        <taxon>Pseudomonadota</taxon>
        <taxon>Gammaproteobacteria</taxon>
        <taxon>Vibrionales</taxon>
        <taxon>Vibrionaceae</taxon>
        <taxon>Vibrio</taxon>
    </lineage>
</organism>
<protein>
    <recommendedName>
        <fullName evidence="3">50S ribosomal protein L33</fullName>
    </recommendedName>
</protein>
<dbReference type="AlphaFoldDB" id="A0A9X0UJB6"/>
<gene>
    <name evidence="1" type="ORF">H8Q88_13240</name>
</gene>
<keyword evidence="2" id="KW-1185">Reference proteome</keyword>
<evidence type="ECO:0000313" key="1">
    <source>
        <dbReference type="EMBL" id="MBC5851869.1"/>
    </source>
</evidence>
<reference evidence="1" key="1">
    <citation type="submission" date="2020-08" db="EMBL/GenBank/DDBJ databases">
        <title>Genome Sequencing and Pan-Genome Analysis of Migratory bird Vibrio Strains, Inner Mongolia.</title>
        <authorList>
            <person name="Zheng L."/>
        </authorList>
    </citation>
    <scope>NUCLEOTIDE SEQUENCE</scope>
    <source>
        <strain evidence="1">M13F</strain>
    </source>
</reference>
<dbReference type="Proteomes" id="UP000615796">
    <property type="component" value="Unassembled WGS sequence"/>
</dbReference>
<dbReference type="EMBL" id="JACRUP010000009">
    <property type="protein sequence ID" value="MBC5851869.1"/>
    <property type="molecule type" value="Genomic_DNA"/>
</dbReference>
<proteinExistence type="predicted"/>
<evidence type="ECO:0008006" key="3">
    <source>
        <dbReference type="Google" id="ProtNLM"/>
    </source>
</evidence>
<name>A0A9X0UJB6_VIBME</name>
<accession>A0A9X0UJB6</accession>
<evidence type="ECO:0000313" key="2">
    <source>
        <dbReference type="Proteomes" id="UP000615796"/>
    </source>
</evidence>
<dbReference type="RefSeq" id="WP_187026445.1">
    <property type="nucleotide sequence ID" value="NZ_JACRUP010000009.1"/>
</dbReference>
<comment type="caution">
    <text evidence="1">The sequence shown here is derived from an EMBL/GenBank/DDBJ whole genome shotgun (WGS) entry which is preliminary data.</text>
</comment>